<proteinExistence type="predicted"/>
<comment type="caution">
    <text evidence="1">The sequence shown here is derived from an EMBL/GenBank/DDBJ whole genome shotgun (WGS) entry which is preliminary data.</text>
</comment>
<dbReference type="Proteomes" id="UP001212170">
    <property type="component" value="Unassembled WGS sequence"/>
</dbReference>
<keyword evidence="2" id="KW-1185">Reference proteome</keyword>
<name>A0ABT4WJT5_9FLAO</name>
<organism evidence="1 2">
    <name type="scientific">Flavobacterium azizsancarii</name>
    <dbReference type="NCBI Taxonomy" id="2961580"/>
    <lineage>
        <taxon>Bacteria</taxon>
        <taxon>Pseudomonadati</taxon>
        <taxon>Bacteroidota</taxon>
        <taxon>Flavobacteriia</taxon>
        <taxon>Flavobacteriales</taxon>
        <taxon>Flavobacteriaceae</taxon>
        <taxon>Flavobacterium</taxon>
    </lineage>
</organism>
<gene>
    <name evidence="1" type="ORF">NJT12_24865</name>
</gene>
<evidence type="ECO:0000313" key="1">
    <source>
        <dbReference type="EMBL" id="MDA6072855.1"/>
    </source>
</evidence>
<dbReference type="EMBL" id="JAMZNK010000126">
    <property type="protein sequence ID" value="MDA6072855.1"/>
    <property type="molecule type" value="Genomic_DNA"/>
</dbReference>
<feature type="non-terminal residue" evidence="1">
    <location>
        <position position="112"/>
    </location>
</feature>
<reference evidence="1 2" key="1">
    <citation type="journal article" date="2023" name="Chemosphere">
        <title>Whole genome analysis of Flavobacterium aziz-sancarii sp. nov., isolated from Ardley Island (Antarctica), revealed a rich resistome and bioremediation potential.</title>
        <authorList>
            <person name="Otur C."/>
            <person name="Okay S."/>
            <person name="Kurt-Kizildogan A."/>
        </authorList>
    </citation>
    <scope>NUCLEOTIDE SEQUENCE [LARGE SCALE GENOMIC DNA]</scope>
    <source>
        <strain evidence="1 2">AC</strain>
    </source>
</reference>
<accession>A0ABT4WJT5</accession>
<evidence type="ECO:0000313" key="2">
    <source>
        <dbReference type="Proteomes" id="UP001212170"/>
    </source>
</evidence>
<sequence>MREEIFSKEIILDYRVNEQDFTRKRKQPFSQLLIFMLNLLRKSMAIEINNFLEYLNSKLESQKVENFTSSAFVQKRKKIKPEVFNYLSSVIIDNYYVQSNENIKRFKDFRVL</sequence>
<evidence type="ECO:0008006" key="3">
    <source>
        <dbReference type="Google" id="ProtNLM"/>
    </source>
</evidence>
<protein>
    <recommendedName>
        <fullName evidence="3">Transposase</fullName>
    </recommendedName>
</protein>